<name>A0A345PKB4_9BACI</name>
<evidence type="ECO:0000259" key="1">
    <source>
        <dbReference type="Pfam" id="PF01973"/>
    </source>
</evidence>
<dbReference type="InterPro" id="IPR002826">
    <property type="entry name" value="MptE-like"/>
</dbReference>
<dbReference type="EMBL" id="CP024848">
    <property type="protein sequence ID" value="AXI10444.1"/>
    <property type="molecule type" value="Genomic_DNA"/>
</dbReference>
<dbReference type="Proteomes" id="UP000253908">
    <property type="component" value="Chromosome"/>
</dbReference>
<protein>
    <recommendedName>
        <fullName evidence="1">6-hydroxymethylpterin diphosphokinase MptE-like domain-containing protein</fullName>
    </recommendedName>
</protein>
<dbReference type="PANTHER" id="PTHR41786:SF1">
    <property type="entry name" value="6-HYDROXYMETHYLPTERIN DIPHOSPHOKINASE MPTE-LIKE DOMAIN-CONTAINING PROTEIN"/>
    <property type="match status" value="1"/>
</dbReference>
<feature type="domain" description="6-hydroxymethylpterin diphosphokinase MptE-like" evidence="1">
    <location>
        <begin position="206"/>
        <end position="383"/>
    </location>
</feature>
<evidence type="ECO:0000313" key="2">
    <source>
        <dbReference type="EMBL" id="AXI10444.1"/>
    </source>
</evidence>
<reference evidence="3" key="1">
    <citation type="submission" date="2017-11" db="EMBL/GenBank/DDBJ databases">
        <authorList>
            <person name="Zhu W."/>
        </authorList>
    </citation>
    <scope>NUCLEOTIDE SEQUENCE [LARGE SCALE GENOMIC DNA]</scope>
    <source>
        <strain evidence="3">160</strain>
    </source>
</reference>
<keyword evidence="3" id="KW-1185">Reference proteome</keyword>
<dbReference type="AlphaFoldDB" id="A0A345PKB4"/>
<organism evidence="2 3">
    <name type="scientific">Oceanobacillus zhaokaii</name>
    <dbReference type="NCBI Taxonomy" id="2052660"/>
    <lineage>
        <taxon>Bacteria</taxon>
        <taxon>Bacillati</taxon>
        <taxon>Bacillota</taxon>
        <taxon>Bacilli</taxon>
        <taxon>Bacillales</taxon>
        <taxon>Bacillaceae</taxon>
        <taxon>Oceanobacillus</taxon>
    </lineage>
</organism>
<evidence type="ECO:0000313" key="3">
    <source>
        <dbReference type="Proteomes" id="UP000253908"/>
    </source>
</evidence>
<dbReference type="RefSeq" id="WP_114917730.1">
    <property type="nucleotide sequence ID" value="NZ_CP024848.1"/>
</dbReference>
<gene>
    <name evidence="2" type="ORF">CUC15_16555</name>
</gene>
<dbReference type="Pfam" id="PF01973">
    <property type="entry name" value="MptE-like"/>
    <property type="match status" value="1"/>
</dbReference>
<sequence length="618" mass="71545">MLIDNTLFLREYYPEVRNNIQEYEKDINTNRITVLESKAGIKTIQYETDEQRQLMVHSKYDPIKEADRIISSHKEKITDDTHVFFYGIGMGYHVEKFQELFPKHSYSLYEPVPEIFLTLAEQRTLNSIITKNISNLYIDTHETESNGYLQEFNSSNQSIHFIILPSYENIIKEKIDRFNEKIKNVIQSRRTALGTNMSFQRLWVANSLINFKEVLNTPNMFRDIDSNHFAGKPAIIVAAGPSLAEDIEHLRYIKENNLAYLFSVGSAINSLIEYDVLPDAVCTYDPGVKNHLVFKKMVEKDINHIPMLFGTSVGFETLRNYEGPKVHFITSQDKTSTYFLDEQLDVTQDLIMDSPSIAVMTFQVLNKIGAGPIIFAGQNLGYLHDRRYSEGIEYDFIKSEVSENEMEKAITTTDVYGNEIKTNVSFNNMRLGIEHYAKLYAGNYINTTKGGAVIDGIPFQSIEEVIENVLIQPIEKTAWWNEINSYNKSKFIHQEEHLKQSIHKFKDLVAQFKTLIKSMASTVELRNKTSMESLFVQFDKLYGEINQNTYYANFLSFYIRVYVEFMVNELRRAVKEKDPLERGEKIARLFDNFMVQCVQGSGELEQLINSNLINEEDI</sequence>
<proteinExistence type="predicted"/>
<dbReference type="KEGG" id="ocn:CUC15_16555"/>
<accession>A0A345PKB4</accession>
<dbReference type="PANTHER" id="PTHR41786">
    <property type="entry name" value="MOTILITY ACCESSORY FACTOR MAF"/>
    <property type="match status" value="1"/>
</dbReference>
<dbReference type="OrthoDB" id="5291305at2"/>